<accession>A0ABY4G1C6</accession>
<gene>
    <name evidence="1" type="ORF">MUN86_13955</name>
</gene>
<keyword evidence="2" id="KW-1185">Reference proteome</keyword>
<organism evidence="1 2">
    <name type="scientific">Hymenobacter volaticus</name>
    <dbReference type="NCBI Taxonomy" id="2932254"/>
    <lineage>
        <taxon>Bacteria</taxon>
        <taxon>Pseudomonadati</taxon>
        <taxon>Bacteroidota</taxon>
        <taxon>Cytophagia</taxon>
        <taxon>Cytophagales</taxon>
        <taxon>Hymenobacteraceae</taxon>
        <taxon>Hymenobacter</taxon>
    </lineage>
</organism>
<proteinExistence type="predicted"/>
<name>A0ABY4G1C6_9BACT</name>
<evidence type="ECO:0000313" key="2">
    <source>
        <dbReference type="Proteomes" id="UP000830401"/>
    </source>
</evidence>
<reference evidence="1" key="1">
    <citation type="submission" date="2022-04" db="EMBL/GenBank/DDBJ databases">
        <title>Hymenobacter sp. isolated from the air.</title>
        <authorList>
            <person name="Won M."/>
            <person name="Lee C.-M."/>
            <person name="Woen H.-Y."/>
            <person name="Kwon S.-W."/>
        </authorList>
    </citation>
    <scope>NUCLEOTIDE SEQUENCE</scope>
    <source>
        <strain evidence="1">5420S-77</strain>
    </source>
</reference>
<dbReference type="Proteomes" id="UP000830401">
    <property type="component" value="Chromosome"/>
</dbReference>
<dbReference type="RefSeq" id="WP_245118606.1">
    <property type="nucleotide sequence ID" value="NZ_CP095061.1"/>
</dbReference>
<dbReference type="EMBL" id="CP095061">
    <property type="protein sequence ID" value="UOQ64675.1"/>
    <property type="molecule type" value="Genomic_DNA"/>
</dbReference>
<evidence type="ECO:0000313" key="1">
    <source>
        <dbReference type="EMBL" id="UOQ64675.1"/>
    </source>
</evidence>
<sequence length="69" mass="7766">MRFLLVLLFWLLVVPSAWALRIREVRQVGTTTPARFQKLELGLSLATAPIGNPYGLNEVTLQVEFVSPQ</sequence>
<protein>
    <submittedName>
        <fullName evidence="1">Uncharacterized protein</fullName>
    </submittedName>
</protein>